<evidence type="ECO:0000256" key="1">
    <source>
        <dbReference type="ARBA" id="ARBA00023015"/>
    </source>
</evidence>
<dbReference type="Proteomes" id="UP001500928">
    <property type="component" value="Unassembled WGS sequence"/>
</dbReference>
<feature type="domain" description="Cyclic nucleotide-binding" evidence="4">
    <location>
        <begin position="21"/>
        <end position="141"/>
    </location>
</feature>
<accession>A0ABP9CGR2</accession>
<dbReference type="CDD" id="cd00038">
    <property type="entry name" value="CAP_ED"/>
    <property type="match status" value="1"/>
</dbReference>
<proteinExistence type="predicted"/>
<dbReference type="InterPro" id="IPR012318">
    <property type="entry name" value="HTH_CRP"/>
</dbReference>
<dbReference type="Pfam" id="PF13545">
    <property type="entry name" value="HTH_Crp_2"/>
    <property type="match status" value="1"/>
</dbReference>
<dbReference type="SUPFAM" id="SSF46785">
    <property type="entry name" value="Winged helix' DNA-binding domain"/>
    <property type="match status" value="1"/>
</dbReference>
<gene>
    <name evidence="5" type="ORF">GCM10023200_53000</name>
</gene>
<evidence type="ECO:0000259" key="4">
    <source>
        <dbReference type="PROSITE" id="PS50042"/>
    </source>
</evidence>
<sequence>MTVVVGTRGVRARDVVGSCPQLRGLDAAAARALADASTLRCYAAGEPVFLEGGPGDAMFVLHRGAVVARLGSAAGDVVDLGVAAEGHAFGYSEVLRPGRRSEDAVAIRDSTVLVVPAAAALRALRASPETLLALARDLVRIVGLQNRARSGLRRPVDRRVAALLLELPAGGELVAFGGSQTLLAQRLGIARQTLNAALRTLADRGLLVLHPGGRSATLDRARLAAHAAS</sequence>
<dbReference type="SUPFAM" id="SSF51206">
    <property type="entry name" value="cAMP-binding domain-like"/>
    <property type="match status" value="1"/>
</dbReference>
<dbReference type="SMART" id="SM00100">
    <property type="entry name" value="cNMP"/>
    <property type="match status" value="1"/>
</dbReference>
<dbReference type="RefSeq" id="WP_345423131.1">
    <property type="nucleotide sequence ID" value="NZ_BAABHO010000062.1"/>
</dbReference>
<name>A0ABP9CGR2_9PSEU</name>
<reference evidence="6" key="1">
    <citation type="journal article" date="2019" name="Int. J. Syst. Evol. Microbiol.">
        <title>The Global Catalogue of Microorganisms (GCM) 10K type strain sequencing project: providing services to taxonomists for standard genome sequencing and annotation.</title>
        <authorList>
            <consortium name="The Broad Institute Genomics Platform"/>
            <consortium name="The Broad Institute Genome Sequencing Center for Infectious Disease"/>
            <person name="Wu L."/>
            <person name="Ma J."/>
        </authorList>
    </citation>
    <scope>NUCLEOTIDE SEQUENCE [LARGE SCALE GENOMIC DNA]</scope>
    <source>
        <strain evidence="6">JCM 17979</strain>
    </source>
</reference>
<evidence type="ECO:0000313" key="5">
    <source>
        <dbReference type="EMBL" id="GAA4808626.1"/>
    </source>
</evidence>
<protein>
    <recommendedName>
        <fullName evidence="4">Cyclic nucleotide-binding domain-containing protein</fullName>
    </recommendedName>
</protein>
<evidence type="ECO:0000256" key="3">
    <source>
        <dbReference type="ARBA" id="ARBA00023163"/>
    </source>
</evidence>
<dbReference type="InterPro" id="IPR018490">
    <property type="entry name" value="cNMP-bd_dom_sf"/>
</dbReference>
<evidence type="ECO:0000256" key="2">
    <source>
        <dbReference type="ARBA" id="ARBA00023125"/>
    </source>
</evidence>
<evidence type="ECO:0000313" key="6">
    <source>
        <dbReference type="Proteomes" id="UP001500928"/>
    </source>
</evidence>
<dbReference type="InterPro" id="IPR036388">
    <property type="entry name" value="WH-like_DNA-bd_sf"/>
</dbReference>
<dbReference type="InterPro" id="IPR014710">
    <property type="entry name" value="RmlC-like_jellyroll"/>
</dbReference>
<keyword evidence="6" id="KW-1185">Reference proteome</keyword>
<dbReference type="Gene3D" id="2.60.120.10">
    <property type="entry name" value="Jelly Rolls"/>
    <property type="match status" value="1"/>
</dbReference>
<organism evidence="5 6">
    <name type="scientific">Actinomycetospora chlora</name>
    <dbReference type="NCBI Taxonomy" id="663608"/>
    <lineage>
        <taxon>Bacteria</taxon>
        <taxon>Bacillati</taxon>
        <taxon>Actinomycetota</taxon>
        <taxon>Actinomycetes</taxon>
        <taxon>Pseudonocardiales</taxon>
        <taxon>Pseudonocardiaceae</taxon>
        <taxon>Actinomycetospora</taxon>
    </lineage>
</organism>
<dbReference type="InterPro" id="IPR036390">
    <property type="entry name" value="WH_DNA-bd_sf"/>
</dbReference>
<dbReference type="PANTHER" id="PTHR24567">
    <property type="entry name" value="CRP FAMILY TRANSCRIPTIONAL REGULATORY PROTEIN"/>
    <property type="match status" value="1"/>
</dbReference>
<dbReference type="Pfam" id="PF00027">
    <property type="entry name" value="cNMP_binding"/>
    <property type="match status" value="1"/>
</dbReference>
<keyword evidence="3" id="KW-0804">Transcription</keyword>
<dbReference type="Gene3D" id="1.10.10.10">
    <property type="entry name" value="Winged helix-like DNA-binding domain superfamily/Winged helix DNA-binding domain"/>
    <property type="match status" value="1"/>
</dbReference>
<keyword evidence="2" id="KW-0238">DNA-binding</keyword>
<dbReference type="InterPro" id="IPR000595">
    <property type="entry name" value="cNMP-bd_dom"/>
</dbReference>
<dbReference type="PROSITE" id="PS50042">
    <property type="entry name" value="CNMP_BINDING_3"/>
    <property type="match status" value="1"/>
</dbReference>
<dbReference type="EMBL" id="BAABHO010000062">
    <property type="protein sequence ID" value="GAA4808626.1"/>
    <property type="molecule type" value="Genomic_DNA"/>
</dbReference>
<keyword evidence="1" id="KW-0805">Transcription regulation</keyword>
<dbReference type="PANTHER" id="PTHR24567:SF74">
    <property type="entry name" value="HTH-TYPE TRANSCRIPTIONAL REGULATOR ARCR"/>
    <property type="match status" value="1"/>
</dbReference>
<dbReference type="InterPro" id="IPR050397">
    <property type="entry name" value="Env_Response_Regulators"/>
</dbReference>
<comment type="caution">
    <text evidence="5">The sequence shown here is derived from an EMBL/GenBank/DDBJ whole genome shotgun (WGS) entry which is preliminary data.</text>
</comment>